<comment type="caution">
    <text evidence="6">The sequence shown here is derived from an EMBL/GenBank/DDBJ whole genome shotgun (WGS) entry which is preliminary data.</text>
</comment>
<dbReference type="Gene3D" id="3.90.1590.10">
    <property type="entry name" value="glutathione-dependent formaldehyde- activating enzyme (gfa)"/>
    <property type="match status" value="1"/>
</dbReference>
<evidence type="ECO:0000259" key="5">
    <source>
        <dbReference type="PROSITE" id="PS51891"/>
    </source>
</evidence>
<keyword evidence="3" id="KW-0862">Zinc</keyword>
<dbReference type="PANTHER" id="PTHR33337">
    <property type="entry name" value="GFA DOMAIN-CONTAINING PROTEIN"/>
    <property type="match status" value="1"/>
</dbReference>
<gene>
    <name evidence="6" type="ORF">HAQ05_23020</name>
</gene>
<dbReference type="EMBL" id="JAAOCA010000037">
    <property type="protein sequence ID" value="MBD1601553.1"/>
    <property type="molecule type" value="Genomic_DNA"/>
</dbReference>
<dbReference type="Pfam" id="PF04828">
    <property type="entry name" value="GFA"/>
    <property type="match status" value="1"/>
</dbReference>
<evidence type="ECO:0000256" key="4">
    <source>
        <dbReference type="ARBA" id="ARBA00023239"/>
    </source>
</evidence>
<dbReference type="RefSeq" id="WP_190425004.1">
    <property type="nucleotide sequence ID" value="NZ_JAAOCA010000037.1"/>
</dbReference>
<reference evidence="6 7" key="1">
    <citation type="journal article" date="2020" name="Insects">
        <title>Bacteria Belonging to Pseudomonas typographi sp. nov. from the Bark Beetle Ips typographus Have Genomic Potential to Aid in the Host Ecology.</title>
        <authorList>
            <person name="Peral-Aranega E."/>
            <person name="Saati-Santamaria Z."/>
            <person name="Kolarik M."/>
            <person name="Rivas R."/>
            <person name="Garcia-Fraile P."/>
        </authorList>
    </citation>
    <scope>NUCLEOTIDE SEQUENCE [LARGE SCALE GENOMIC DNA]</scope>
    <source>
        <strain evidence="6 7">CA3A</strain>
    </source>
</reference>
<protein>
    <submittedName>
        <fullName evidence="6">GFA family protein</fullName>
    </submittedName>
</protein>
<evidence type="ECO:0000256" key="1">
    <source>
        <dbReference type="ARBA" id="ARBA00005495"/>
    </source>
</evidence>
<organism evidence="6 7">
    <name type="scientific">Pseudomonas typographi</name>
    <dbReference type="NCBI Taxonomy" id="2715964"/>
    <lineage>
        <taxon>Bacteria</taxon>
        <taxon>Pseudomonadati</taxon>
        <taxon>Pseudomonadota</taxon>
        <taxon>Gammaproteobacteria</taxon>
        <taxon>Pseudomonadales</taxon>
        <taxon>Pseudomonadaceae</taxon>
        <taxon>Pseudomonas</taxon>
    </lineage>
</organism>
<keyword evidence="7" id="KW-1185">Reference proteome</keyword>
<sequence>MKGSCLCGALRYEVEVLGTAIVHCHCRTCRKAHGAAFSSNAQVAREAFRWLGGQQALACFEPAPGVRRYFCRQCGSPLLAEREGEAQLLLKVASLDDDPGVLPYAHIWTDHDVPWLESCGGQMYHQGLPPEA</sequence>
<dbReference type="Proteomes" id="UP000805841">
    <property type="component" value="Unassembled WGS sequence"/>
</dbReference>
<evidence type="ECO:0000256" key="3">
    <source>
        <dbReference type="ARBA" id="ARBA00022833"/>
    </source>
</evidence>
<feature type="domain" description="CENP-V/GFA" evidence="5">
    <location>
        <begin position="1"/>
        <end position="105"/>
    </location>
</feature>
<dbReference type="InterPro" id="IPR011057">
    <property type="entry name" value="Mss4-like_sf"/>
</dbReference>
<keyword evidence="4" id="KW-0456">Lyase</keyword>
<dbReference type="InterPro" id="IPR006913">
    <property type="entry name" value="CENP-V/GFA"/>
</dbReference>
<comment type="similarity">
    <text evidence="1">Belongs to the Gfa family.</text>
</comment>
<evidence type="ECO:0000256" key="2">
    <source>
        <dbReference type="ARBA" id="ARBA00022723"/>
    </source>
</evidence>
<evidence type="ECO:0000313" key="6">
    <source>
        <dbReference type="EMBL" id="MBD1601553.1"/>
    </source>
</evidence>
<dbReference type="SUPFAM" id="SSF51316">
    <property type="entry name" value="Mss4-like"/>
    <property type="match status" value="1"/>
</dbReference>
<dbReference type="PANTHER" id="PTHR33337:SF40">
    <property type="entry name" value="CENP-V_GFA DOMAIN-CONTAINING PROTEIN-RELATED"/>
    <property type="match status" value="1"/>
</dbReference>
<keyword evidence="2" id="KW-0479">Metal-binding</keyword>
<proteinExistence type="inferred from homology"/>
<name>A0ABR7Z8A1_9PSED</name>
<dbReference type="PROSITE" id="PS51891">
    <property type="entry name" value="CENP_V_GFA"/>
    <property type="match status" value="1"/>
</dbReference>
<evidence type="ECO:0000313" key="7">
    <source>
        <dbReference type="Proteomes" id="UP000805841"/>
    </source>
</evidence>
<accession>A0ABR7Z8A1</accession>